<dbReference type="AntiFam" id="ANF00083">
    <property type="entry name" value="Shadow ORF (opposite leuS)"/>
</dbReference>
<dbReference type="STRING" id="1279009.ADICEAN_04134"/>
<reference evidence="1 2" key="1">
    <citation type="journal article" date="2013" name="Genome Announc.">
        <title>Draft Genome Sequence of Cesiribacter andamanensis Strain AMV16T, Isolated from a Soil Sample from a Mud Volcano in the Andaman Islands, India.</title>
        <authorList>
            <person name="Shivaji S."/>
            <person name="Ara S."/>
            <person name="Begum Z."/>
            <person name="Srinivas T.N."/>
            <person name="Singh A."/>
            <person name="Kumar Pinnaka A."/>
        </authorList>
    </citation>
    <scope>NUCLEOTIDE SEQUENCE [LARGE SCALE GENOMIC DNA]</scope>
    <source>
        <strain evidence="1 2">AMV16</strain>
    </source>
</reference>
<comment type="caution">
    <text evidence="1">The sequence shown here is derived from an EMBL/GenBank/DDBJ whole genome shotgun (WGS) entry which is preliminary data.</text>
</comment>
<evidence type="ECO:0000313" key="2">
    <source>
        <dbReference type="Proteomes" id="UP000011910"/>
    </source>
</evidence>
<dbReference type="Proteomes" id="UP000011910">
    <property type="component" value="Unassembled WGS sequence"/>
</dbReference>
<keyword evidence="2" id="KW-1185">Reference proteome</keyword>
<dbReference type="EMBL" id="AODQ01000195">
    <property type="protein sequence ID" value="EMR00748.1"/>
    <property type="molecule type" value="Genomic_DNA"/>
</dbReference>
<evidence type="ECO:0000313" key="1">
    <source>
        <dbReference type="EMBL" id="EMR00748.1"/>
    </source>
</evidence>
<dbReference type="AlphaFoldDB" id="M7MWE6"/>
<protein>
    <submittedName>
        <fullName evidence="1">Uncharacterized protein</fullName>
    </submittedName>
</protein>
<organism evidence="1 2">
    <name type="scientific">Cesiribacter andamanensis AMV16</name>
    <dbReference type="NCBI Taxonomy" id="1279009"/>
    <lineage>
        <taxon>Bacteria</taxon>
        <taxon>Pseudomonadati</taxon>
        <taxon>Bacteroidota</taxon>
        <taxon>Cytophagia</taxon>
        <taxon>Cytophagales</taxon>
        <taxon>Cesiribacteraceae</taxon>
        <taxon>Cesiribacter</taxon>
    </lineage>
</organism>
<proteinExistence type="predicted"/>
<sequence length="174" mass="18652">MQKQLLEDPLGPFVIGRVGCGNLTAPVKGEANVFELLFVASNVLFGSNGRMLAGLDGVLLGRQAKGIKAHGMQHIVALHALEARNDIGGNVAKGVAYVQAGARGVGKHVKRVELGLVMPDLGLVKVLLLPALLPLAFNLQEVILCHWWCFQGLQMYAKSGKIVAHCQTKALWNQ</sequence>
<accession>M7MWE6</accession>
<gene>
    <name evidence="1" type="ORF">ADICEAN_04134</name>
</gene>
<name>M7MWE6_9BACT</name>